<reference evidence="3" key="1">
    <citation type="journal article" date="2019" name="Int. J. Syst. Evol. Microbiol.">
        <title>The Global Catalogue of Microorganisms (GCM) 10K type strain sequencing project: providing services to taxonomists for standard genome sequencing and annotation.</title>
        <authorList>
            <consortium name="The Broad Institute Genomics Platform"/>
            <consortium name="The Broad Institute Genome Sequencing Center for Infectious Disease"/>
            <person name="Wu L."/>
            <person name="Ma J."/>
        </authorList>
    </citation>
    <scope>NUCLEOTIDE SEQUENCE [LARGE SCALE GENOMIC DNA]</scope>
    <source>
        <strain evidence="3">CGMCC 1.10130</strain>
    </source>
</reference>
<dbReference type="InterPro" id="IPR037401">
    <property type="entry name" value="SnoaL-like"/>
</dbReference>
<dbReference type="SUPFAM" id="SSF54427">
    <property type="entry name" value="NTF2-like"/>
    <property type="match status" value="1"/>
</dbReference>
<dbReference type="EMBL" id="BMDX01000003">
    <property type="protein sequence ID" value="GGA68496.1"/>
    <property type="molecule type" value="Genomic_DNA"/>
</dbReference>
<proteinExistence type="predicted"/>
<dbReference type="Proteomes" id="UP000619743">
    <property type="component" value="Unassembled WGS sequence"/>
</dbReference>
<sequence>MQWIENFKDMYTKLDAHSLELLDQFYHPKASFIDPFHRIDGLADIKEYFAALYSNVEAIGFNYNWQVAEQSQVVIGWTMTYQHPRINRGREVELEGVSRITLKDGLIIQHRDYFDGGSMLYEHLPVLGTAIRFVKGRMVAA</sequence>
<evidence type="ECO:0000313" key="3">
    <source>
        <dbReference type="Proteomes" id="UP000619743"/>
    </source>
</evidence>
<accession>A0A8J2U2U2</accession>
<organism evidence="2 3">
    <name type="scientific">Neiella marina</name>
    <dbReference type="NCBI Taxonomy" id="508461"/>
    <lineage>
        <taxon>Bacteria</taxon>
        <taxon>Pseudomonadati</taxon>
        <taxon>Pseudomonadota</taxon>
        <taxon>Gammaproteobacteria</taxon>
        <taxon>Alteromonadales</taxon>
        <taxon>Echinimonadaceae</taxon>
        <taxon>Neiella</taxon>
    </lineage>
</organism>
<keyword evidence="3" id="KW-1185">Reference proteome</keyword>
<evidence type="ECO:0000313" key="2">
    <source>
        <dbReference type="EMBL" id="GGA68496.1"/>
    </source>
</evidence>
<dbReference type="OrthoDB" id="1115105at2"/>
<dbReference type="Pfam" id="PF12680">
    <property type="entry name" value="SnoaL_2"/>
    <property type="match status" value="1"/>
</dbReference>
<protein>
    <submittedName>
        <fullName evidence="2">Transcriptional regulator</fullName>
    </submittedName>
</protein>
<dbReference type="InterPro" id="IPR032710">
    <property type="entry name" value="NTF2-like_dom_sf"/>
</dbReference>
<dbReference type="AlphaFoldDB" id="A0A8J2U2U2"/>
<name>A0A8J2U2U2_9GAMM</name>
<gene>
    <name evidence="2" type="ORF">GCM10011369_07670</name>
</gene>
<feature type="domain" description="SnoaL-like" evidence="1">
    <location>
        <begin position="8"/>
        <end position="110"/>
    </location>
</feature>
<evidence type="ECO:0000259" key="1">
    <source>
        <dbReference type="Pfam" id="PF12680"/>
    </source>
</evidence>
<dbReference type="Gene3D" id="3.10.450.50">
    <property type="match status" value="1"/>
</dbReference>
<dbReference type="RefSeq" id="WP_087506535.1">
    <property type="nucleotide sequence ID" value="NZ_BMDX01000003.1"/>
</dbReference>
<comment type="caution">
    <text evidence="2">The sequence shown here is derived from an EMBL/GenBank/DDBJ whole genome shotgun (WGS) entry which is preliminary data.</text>
</comment>